<dbReference type="GeneID" id="81400582"/>
<keyword evidence="11" id="KW-0378">Hydrolase</keyword>
<evidence type="ECO:0000256" key="9">
    <source>
        <dbReference type="ARBA" id="ARBA00022692"/>
    </source>
</evidence>
<organism evidence="25 26">
    <name type="scientific">Penicillium bovifimosum</name>
    <dbReference type="NCBI Taxonomy" id="126998"/>
    <lineage>
        <taxon>Eukaryota</taxon>
        <taxon>Fungi</taxon>
        <taxon>Dikarya</taxon>
        <taxon>Ascomycota</taxon>
        <taxon>Pezizomycotina</taxon>
        <taxon>Eurotiomycetes</taxon>
        <taxon>Eurotiomycetidae</taxon>
        <taxon>Eurotiales</taxon>
        <taxon>Aspergillaceae</taxon>
        <taxon>Penicillium</taxon>
    </lineage>
</organism>
<dbReference type="RefSeq" id="XP_056526578.1">
    <property type="nucleotide sequence ID" value="XM_056661412.1"/>
</dbReference>
<feature type="compositionally biased region" description="Polar residues" evidence="23">
    <location>
        <begin position="115"/>
        <end position="135"/>
    </location>
</feature>
<dbReference type="GO" id="GO:0009277">
    <property type="term" value="C:fungal-type cell wall"/>
    <property type="evidence" value="ECO:0007669"/>
    <property type="project" value="TreeGrafter"/>
</dbReference>
<evidence type="ECO:0000256" key="14">
    <source>
        <dbReference type="ARBA" id="ARBA00023136"/>
    </source>
</evidence>
<evidence type="ECO:0000256" key="23">
    <source>
        <dbReference type="SAM" id="MobiDB-lite"/>
    </source>
</evidence>
<evidence type="ECO:0000256" key="5">
    <source>
        <dbReference type="ARBA" id="ARBA00012780"/>
    </source>
</evidence>
<keyword evidence="15" id="KW-0325">Glycoprotein</keyword>
<evidence type="ECO:0000256" key="24">
    <source>
        <dbReference type="SAM" id="Phobius"/>
    </source>
</evidence>
<dbReference type="GO" id="GO:0005576">
    <property type="term" value="C:extracellular region"/>
    <property type="evidence" value="ECO:0007669"/>
    <property type="project" value="TreeGrafter"/>
</dbReference>
<dbReference type="Proteomes" id="UP001149079">
    <property type="component" value="Unassembled WGS sequence"/>
</dbReference>
<reference evidence="25" key="1">
    <citation type="submission" date="2022-11" db="EMBL/GenBank/DDBJ databases">
        <authorList>
            <person name="Petersen C."/>
        </authorList>
    </citation>
    <scope>NUCLEOTIDE SEQUENCE</scope>
    <source>
        <strain evidence="25">IBT 22155</strain>
    </source>
</reference>
<comment type="subcellular location">
    <subcellularLocation>
        <location evidence="3">Cell membrane</location>
        <topology evidence="3">Single-pass type II membrane protein</topology>
    </subcellularLocation>
    <subcellularLocation>
        <location evidence="2">Secreted</location>
        <location evidence="2">Cell wall</location>
    </subcellularLocation>
</comment>
<evidence type="ECO:0000256" key="13">
    <source>
        <dbReference type="ARBA" id="ARBA00022989"/>
    </source>
</evidence>
<feature type="transmembrane region" description="Helical" evidence="24">
    <location>
        <begin position="231"/>
        <end position="254"/>
    </location>
</feature>
<evidence type="ECO:0000256" key="20">
    <source>
        <dbReference type="ARBA" id="ARBA00042373"/>
    </source>
</evidence>
<keyword evidence="16" id="KW-0119">Carbohydrate metabolism</keyword>
<dbReference type="GO" id="GO:0071555">
    <property type="term" value="P:cell wall organization"/>
    <property type="evidence" value="ECO:0007669"/>
    <property type="project" value="UniProtKB-KW"/>
</dbReference>
<dbReference type="InterPro" id="IPR050732">
    <property type="entry name" value="Beta-glucan_modifiers"/>
</dbReference>
<dbReference type="OrthoDB" id="68336at2759"/>
<evidence type="ECO:0000256" key="11">
    <source>
        <dbReference type="ARBA" id="ARBA00022801"/>
    </source>
</evidence>
<feature type="region of interest" description="Disordered" evidence="23">
    <location>
        <begin position="257"/>
        <end position="281"/>
    </location>
</feature>
<keyword evidence="7" id="KW-0134">Cell wall</keyword>
<dbReference type="GO" id="GO:0000272">
    <property type="term" value="P:polysaccharide catabolic process"/>
    <property type="evidence" value="ECO:0007669"/>
    <property type="project" value="UniProtKB-KW"/>
</dbReference>
<evidence type="ECO:0000256" key="2">
    <source>
        <dbReference type="ARBA" id="ARBA00004191"/>
    </source>
</evidence>
<proteinExistence type="inferred from homology"/>
<feature type="region of interest" description="Disordered" evidence="23">
    <location>
        <begin position="1"/>
        <end position="36"/>
    </location>
</feature>
<gene>
    <name evidence="25" type="ORF">N7515_000668</name>
</gene>
<evidence type="ECO:0000313" key="25">
    <source>
        <dbReference type="EMBL" id="KAJ5146104.1"/>
    </source>
</evidence>
<evidence type="ECO:0000256" key="1">
    <source>
        <dbReference type="ARBA" id="ARBA00000382"/>
    </source>
</evidence>
<comment type="caution">
    <text evidence="25">The sequence shown here is derived from an EMBL/GenBank/DDBJ whole genome shotgun (WGS) entry which is preliminary data.</text>
</comment>
<comment type="catalytic activity">
    <reaction evidence="1">
        <text>Hydrolysis of (1-&gt;3)-beta-D-glucosidic linkages in (1-&gt;3)-beta-D-glucans.</text>
        <dbReference type="EC" id="3.2.1.39"/>
    </reaction>
</comment>
<dbReference type="InterPro" id="IPR000490">
    <property type="entry name" value="Glyco_hydro_17"/>
</dbReference>
<keyword evidence="18" id="KW-0624">Polysaccharide degradation</keyword>
<evidence type="ECO:0000256" key="10">
    <source>
        <dbReference type="ARBA" id="ARBA00022729"/>
    </source>
</evidence>
<keyword evidence="10" id="KW-0732">Signal</keyword>
<dbReference type="EC" id="3.2.1.39" evidence="5"/>
<dbReference type="SUPFAM" id="SSF51445">
    <property type="entry name" value="(Trans)glycosidases"/>
    <property type="match status" value="1"/>
</dbReference>
<evidence type="ECO:0000256" key="19">
    <source>
        <dbReference type="ARBA" id="ARBA00037649"/>
    </source>
</evidence>
<evidence type="ECO:0000256" key="12">
    <source>
        <dbReference type="ARBA" id="ARBA00022968"/>
    </source>
</evidence>
<keyword evidence="13 24" id="KW-1133">Transmembrane helix</keyword>
<dbReference type="Pfam" id="PF00332">
    <property type="entry name" value="Glyco_hydro_17"/>
    <property type="match status" value="1"/>
</dbReference>
<evidence type="ECO:0000256" key="15">
    <source>
        <dbReference type="ARBA" id="ARBA00023180"/>
    </source>
</evidence>
<keyword evidence="14 24" id="KW-0472">Membrane</keyword>
<dbReference type="AlphaFoldDB" id="A0A9W9HGG4"/>
<keyword evidence="26" id="KW-1185">Reference proteome</keyword>
<dbReference type="GO" id="GO:0005886">
    <property type="term" value="C:plasma membrane"/>
    <property type="evidence" value="ECO:0007669"/>
    <property type="project" value="UniProtKB-SubCell"/>
</dbReference>
<keyword evidence="6" id="KW-1003">Cell membrane</keyword>
<evidence type="ECO:0000256" key="8">
    <source>
        <dbReference type="ARBA" id="ARBA00022525"/>
    </source>
</evidence>
<dbReference type="Gene3D" id="3.20.20.80">
    <property type="entry name" value="Glycosidases"/>
    <property type="match status" value="1"/>
</dbReference>
<evidence type="ECO:0000256" key="3">
    <source>
        <dbReference type="ARBA" id="ARBA00004401"/>
    </source>
</evidence>
<name>A0A9W9HGG4_9EURO</name>
<dbReference type="InterPro" id="IPR017853">
    <property type="entry name" value="GH"/>
</dbReference>
<accession>A0A9W9HGG4</accession>
<protein>
    <recommendedName>
        <fullName evidence="5">glucan endo-1,3-beta-D-glucosidase</fullName>
        <ecNumber evidence="5">3.2.1.39</ecNumber>
    </recommendedName>
    <alternativeName>
        <fullName evidence="21">Endo-1,3-beta-glucanase btgC</fullName>
    </alternativeName>
    <alternativeName>
        <fullName evidence="20">Laminarinase btgC</fullName>
    </alternativeName>
</protein>
<dbReference type="FunFam" id="3.20.20.80:FF:000151">
    <property type="entry name" value="Glucan endo-1,3-beta-glucosidase btgC"/>
    <property type="match status" value="1"/>
</dbReference>
<keyword evidence="9 24" id="KW-0812">Transmembrane</keyword>
<keyword evidence="17" id="KW-0961">Cell wall biogenesis/degradation</keyword>
<evidence type="ECO:0000256" key="18">
    <source>
        <dbReference type="ARBA" id="ARBA00023326"/>
    </source>
</evidence>
<comment type="function">
    <text evidence="19">Glucanases play a role in cell expansion during growth, in cell-cell fusion during mating, and in spore release during sporulation. This enzyme may be involved in beta-glucan degradation. Active on laminarin and lichenan.</text>
</comment>
<evidence type="ECO:0000256" key="4">
    <source>
        <dbReference type="ARBA" id="ARBA00008773"/>
    </source>
</evidence>
<evidence type="ECO:0000256" key="17">
    <source>
        <dbReference type="ARBA" id="ARBA00023316"/>
    </source>
</evidence>
<dbReference type="EMBL" id="JAPQKL010000001">
    <property type="protein sequence ID" value="KAJ5146104.1"/>
    <property type="molecule type" value="Genomic_DNA"/>
</dbReference>
<evidence type="ECO:0000313" key="26">
    <source>
        <dbReference type="Proteomes" id="UP001149079"/>
    </source>
</evidence>
<keyword evidence="8" id="KW-0964">Secreted</keyword>
<dbReference type="GO" id="GO:0042973">
    <property type="term" value="F:glucan endo-1,3-beta-D-glucosidase activity"/>
    <property type="evidence" value="ECO:0007669"/>
    <property type="project" value="UniProtKB-EC"/>
</dbReference>
<evidence type="ECO:0000256" key="6">
    <source>
        <dbReference type="ARBA" id="ARBA00022475"/>
    </source>
</evidence>
<feature type="compositionally biased region" description="Pro residues" evidence="23">
    <location>
        <begin position="1"/>
        <end position="10"/>
    </location>
</feature>
<sequence length="605" mass="65608">MDSDIPPPPAHRYAYEARENNTVTPGVDNLGPSSPGGGISGIALGIANTHSRQSGIEASRGVPTDSYSGPAERDFHTTGSDSLYVPPAAYTSAESFRPEHSHAWNMARGGAASPALQSPGHSSLQLSDPSHSPYQYPTPYAGIADGPYQRHSTAYSNGEMSNINPDDIADDGDEDFVPARNRAAPAAAGAAGGGLLGASLGGRRMPMWQSGEEGSKRSTGNGAQGRKKMGWIVGIVLGFIILGAIIGGAVGGTIGSRHKEDNSKGLNDGTASGDTKKNGDLDKDSAEIKELMNNKDLHKVFPGMDYTPWGVQYPNCLKWPPSQNNVTRDMAVLSQLTNTVRLYGTDCNQTEMVLHAIDRLELKDMKLWLGVWIDQNTTSVDRQLKQLYKILDDTKDTSIYKGIIVGNEALYRAGDSKQTAQTTLISYIKDVTKEVKKRNLDLPIATSDLGDNWNAELVDVVDVVMSNVHPFFAGVNVDIAASWTWDFWQNHDTPLTKGTNKKQIISEVGWPSGGGKDCGDSKVCDDDTPGAIASIENMNTFMSDWICQALDNGTDYFWFEAFDEPWKIEFNEPKKEWEDKWGLMDPGRKIKKGLKIPDCGGKTAT</sequence>
<evidence type="ECO:0000256" key="21">
    <source>
        <dbReference type="ARBA" id="ARBA00043078"/>
    </source>
</evidence>
<evidence type="ECO:0000256" key="22">
    <source>
        <dbReference type="RuleBase" id="RU004335"/>
    </source>
</evidence>
<feature type="region of interest" description="Disordered" evidence="23">
    <location>
        <begin position="110"/>
        <end position="142"/>
    </location>
</feature>
<comment type="similarity">
    <text evidence="4 22">Belongs to the glycosyl hydrolase 17 family.</text>
</comment>
<dbReference type="PANTHER" id="PTHR16631:SF17">
    <property type="entry name" value="GLUCAN ENDO-1,3-BETA-GLUCOSIDASE BTGC"/>
    <property type="match status" value="1"/>
</dbReference>
<evidence type="ECO:0000256" key="7">
    <source>
        <dbReference type="ARBA" id="ARBA00022512"/>
    </source>
</evidence>
<dbReference type="PANTHER" id="PTHR16631">
    <property type="entry name" value="GLUCAN 1,3-BETA-GLUCOSIDASE"/>
    <property type="match status" value="1"/>
</dbReference>
<keyword evidence="12" id="KW-0735">Signal-anchor</keyword>
<feature type="region of interest" description="Disordered" evidence="23">
    <location>
        <begin position="53"/>
        <end position="84"/>
    </location>
</feature>
<dbReference type="GO" id="GO:0009986">
    <property type="term" value="C:cell surface"/>
    <property type="evidence" value="ECO:0007669"/>
    <property type="project" value="TreeGrafter"/>
</dbReference>
<evidence type="ECO:0000256" key="16">
    <source>
        <dbReference type="ARBA" id="ARBA00023277"/>
    </source>
</evidence>
<feature type="region of interest" description="Disordered" evidence="23">
    <location>
        <begin position="201"/>
        <end position="225"/>
    </location>
</feature>
<reference evidence="25" key="2">
    <citation type="journal article" date="2023" name="IMA Fungus">
        <title>Comparative genomic study of the Penicillium genus elucidates a diverse pangenome and 15 lateral gene transfer events.</title>
        <authorList>
            <person name="Petersen C."/>
            <person name="Sorensen T."/>
            <person name="Nielsen M.R."/>
            <person name="Sondergaard T.E."/>
            <person name="Sorensen J.L."/>
            <person name="Fitzpatrick D.A."/>
            <person name="Frisvad J.C."/>
            <person name="Nielsen K.L."/>
        </authorList>
    </citation>
    <scope>NUCLEOTIDE SEQUENCE</scope>
    <source>
        <strain evidence="25">IBT 22155</strain>
    </source>
</reference>